<dbReference type="InterPro" id="IPR011032">
    <property type="entry name" value="GroES-like_sf"/>
</dbReference>
<dbReference type="RefSeq" id="WP_192818969.1">
    <property type="nucleotide sequence ID" value="NZ_CP062310.1"/>
</dbReference>
<dbReference type="KEGG" id="thel:IG193_00585"/>
<dbReference type="GO" id="GO:0043168">
    <property type="term" value="F:anion binding"/>
    <property type="evidence" value="ECO:0007669"/>
    <property type="project" value="UniProtKB-ARBA"/>
</dbReference>
<dbReference type="Pfam" id="PF08240">
    <property type="entry name" value="ADH_N"/>
    <property type="match status" value="1"/>
</dbReference>
<protein>
    <submittedName>
        <fullName evidence="6">Alcohol dehydrogenase catalytic domain-containing protein</fullName>
    </submittedName>
</protein>
<dbReference type="Pfam" id="PF00107">
    <property type="entry name" value="ADH_zinc_N"/>
    <property type="match status" value="1"/>
</dbReference>
<organism evidence="6 7">
    <name type="scientific">Infirmifilum lucidum</name>
    <dbReference type="NCBI Taxonomy" id="2776706"/>
    <lineage>
        <taxon>Archaea</taxon>
        <taxon>Thermoproteota</taxon>
        <taxon>Thermoprotei</taxon>
        <taxon>Thermofilales</taxon>
        <taxon>Thermofilaceae</taxon>
        <taxon>Infirmifilum</taxon>
    </lineage>
</organism>
<keyword evidence="2" id="KW-0560">Oxidoreductase</keyword>
<evidence type="ECO:0000256" key="3">
    <source>
        <dbReference type="ARBA" id="ARBA00023277"/>
    </source>
</evidence>
<dbReference type="GeneID" id="59148347"/>
<evidence type="ECO:0000313" key="7">
    <source>
        <dbReference type="Proteomes" id="UP000594121"/>
    </source>
</evidence>
<evidence type="ECO:0000259" key="5">
    <source>
        <dbReference type="Pfam" id="PF08240"/>
    </source>
</evidence>
<dbReference type="CDD" id="cd08242">
    <property type="entry name" value="MDR_like"/>
    <property type="match status" value="1"/>
</dbReference>
<dbReference type="InParanoid" id="A0A7L9FH01"/>
<proteinExistence type="predicted"/>
<accession>A0A7L9FH01</accession>
<dbReference type="SUPFAM" id="SSF50129">
    <property type="entry name" value="GroES-like"/>
    <property type="match status" value="1"/>
</dbReference>
<keyword evidence="3" id="KW-0119">Carbohydrate metabolism</keyword>
<dbReference type="EMBL" id="CP062310">
    <property type="protein sequence ID" value="QOJ78997.1"/>
    <property type="molecule type" value="Genomic_DNA"/>
</dbReference>
<evidence type="ECO:0000256" key="2">
    <source>
        <dbReference type="ARBA" id="ARBA00023002"/>
    </source>
</evidence>
<dbReference type="GO" id="GO:0016616">
    <property type="term" value="F:oxidoreductase activity, acting on the CH-OH group of donors, NAD or NADP as acceptor"/>
    <property type="evidence" value="ECO:0007669"/>
    <property type="project" value="UniProtKB-ARBA"/>
</dbReference>
<evidence type="ECO:0000313" key="6">
    <source>
        <dbReference type="EMBL" id="QOJ78997.1"/>
    </source>
</evidence>
<reference evidence="6 7" key="1">
    <citation type="submission" date="2020-10" db="EMBL/GenBank/DDBJ databases">
        <title>Thermofilum lucidum 3507LT sp. nov. a novel member of Thermofilaceae family isolated from Chile hot spring, and proposal of description order Thermofilales.</title>
        <authorList>
            <person name="Zayulina K.S."/>
            <person name="Elcheninov A.G."/>
            <person name="Toshchakov S.V."/>
            <person name="Kublanov I.V."/>
        </authorList>
    </citation>
    <scope>NUCLEOTIDE SEQUENCE [LARGE SCALE GENOMIC DNA]</scope>
    <source>
        <strain evidence="6 7">3507LT</strain>
    </source>
</reference>
<name>A0A7L9FH01_9CREN</name>
<dbReference type="InterPro" id="IPR050129">
    <property type="entry name" value="Zn_alcohol_dh"/>
</dbReference>
<keyword evidence="7" id="KW-1185">Reference proteome</keyword>
<dbReference type="PANTHER" id="PTHR43401:SF2">
    <property type="entry name" value="L-THREONINE 3-DEHYDROGENASE"/>
    <property type="match status" value="1"/>
</dbReference>
<dbReference type="InterPro" id="IPR013154">
    <property type="entry name" value="ADH-like_N"/>
</dbReference>
<dbReference type="AlphaFoldDB" id="A0A7L9FH01"/>
<gene>
    <name evidence="6" type="ORF">IG193_00585</name>
</gene>
<dbReference type="Gene3D" id="3.40.50.720">
    <property type="entry name" value="NAD(P)-binding Rossmann-like Domain"/>
    <property type="match status" value="1"/>
</dbReference>
<dbReference type="PANTHER" id="PTHR43401">
    <property type="entry name" value="L-THREONINE 3-DEHYDROGENASE"/>
    <property type="match status" value="1"/>
</dbReference>
<dbReference type="InterPro" id="IPR013149">
    <property type="entry name" value="ADH-like_C"/>
</dbReference>
<keyword evidence="1" id="KW-0521">NADP</keyword>
<dbReference type="GO" id="GO:0030554">
    <property type="term" value="F:adenyl nucleotide binding"/>
    <property type="evidence" value="ECO:0007669"/>
    <property type="project" value="UniProtKB-ARBA"/>
</dbReference>
<dbReference type="Proteomes" id="UP000594121">
    <property type="component" value="Chromosome"/>
</dbReference>
<feature type="domain" description="Alcohol dehydrogenase-like C-terminal" evidence="4">
    <location>
        <begin position="171"/>
        <end position="291"/>
    </location>
</feature>
<sequence length="328" mass="35321">MKAVRLYGPRDLRVEEVEDPKPPEGWALVKTEAVGICGTDKAFYSGTYPLFKKPITLGHEVAGTVVKGPGELLGRLVVSEINFPCWKCELCRSGLYTHCPYKKTLGIDFDGGMAEYFVAPVTALHDASGLDPVMATFAEPLAAVLNALAQFPVRAGDRVAILGSGNIAYLLAQVLKEKGVWDAAVVVRDGSPKAKYFGSVGLDVVPLSALGDYMREASIPGFDVVFEATGSTSALDLAIDIARPRGVIHLKSTPGGVFQANLTKAVVKELRIVGTRCGTFREFRLALDMLKTGRVKPLATAVLDGLENAPRAFEKAFERDQVKVVLRL</sequence>
<dbReference type="InterPro" id="IPR036291">
    <property type="entry name" value="NAD(P)-bd_dom_sf"/>
</dbReference>
<dbReference type="SUPFAM" id="SSF51735">
    <property type="entry name" value="NAD(P)-binding Rossmann-fold domains"/>
    <property type="match status" value="1"/>
</dbReference>
<evidence type="ECO:0000259" key="4">
    <source>
        <dbReference type="Pfam" id="PF00107"/>
    </source>
</evidence>
<dbReference type="GO" id="GO:0051262">
    <property type="term" value="P:protein tetramerization"/>
    <property type="evidence" value="ECO:0007669"/>
    <property type="project" value="UniProtKB-ARBA"/>
</dbReference>
<evidence type="ECO:0000256" key="1">
    <source>
        <dbReference type="ARBA" id="ARBA00022857"/>
    </source>
</evidence>
<feature type="domain" description="Alcohol dehydrogenase-like N-terminal" evidence="5">
    <location>
        <begin position="24"/>
        <end position="125"/>
    </location>
</feature>
<dbReference type="Gene3D" id="3.90.180.10">
    <property type="entry name" value="Medium-chain alcohol dehydrogenases, catalytic domain"/>
    <property type="match status" value="1"/>
</dbReference>